<feature type="compositionally biased region" description="Acidic residues" evidence="4">
    <location>
        <begin position="484"/>
        <end position="500"/>
    </location>
</feature>
<feature type="region of interest" description="Disordered" evidence="4">
    <location>
        <begin position="1"/>
        <end position="69"/>
    </location>
</feature>
<feature type="region of interest" description="Disordered" evidence="4">
    <location>
        <begin position="480"/>
        <end position="503"/>
    </location>
</feature>
<reference evidence="7 8" key="1">
    <citation type="submission" date="2024-10" db="EMBL/GenBank/DDBJ databases">
        <title>Updated reference genomes for cyclostephanoid diatoms.</title>
        <authorList>
            <person name="Roberts W.R."/>
            <person name="Alverson A.J."/>
        </authorList>
    </citation>
    <scope>NUCLEOTIDE SEQUENCE [LARGE SCALE GENOMIC DNA]</scope>
    <source>
        <strain evidence="7 8">AJA232-27</strain>
    </source>
</reference>
<protein>
    <recommendedName>
        <fullName evidence="9">U3 small nucleolar RNA-associated protein 25</fullName>
    </recommendedName>
</protein>
<keyword evidence="3" id="KW-0539">Nucleus</keyword>
<feature type="compositionally biased region" description="Basic and acidic residues" evidence="4">
    <location>
        <begin position="191"/>
        <end position="221"/>
    </location>
</feature>
<sequence>MKMGAKSKSKSKKGPKGKKARAKAKLEQVWGEQYNEDERKASRVRAGKSRLLLGEKKGKRHSSAHIKEFDPLSNHRRGIASTFDNFLERKKRYNDVGGGGKEMGRNIRRHAKEEKMRDDYASSDEDSSGDENSIDDTANEINGMNGGASLTSLLNRITGLNGVNKNMSIDDDEDFESSDEDAMESNDESETDMRHFDDEKSEHSFVENDDARQEVEIEDTKSTAVDPYEAHFSKSTLEQPESLQSSASLSKATQSRLVPTLPFLKSSSEVQLSGRLLDSWDKALTNHNAGSSSGCNGKPNEKKHNNIQAKKAWEEFATGPYQFVRQVLTSNWKSVNTAALKHTDRGNKWNVFSSLQMAMYPAISRYADVLVTSETRQNRDEINNLLSMHILNHVLTSRTRVQRHNRRIKELTNNADNDDSTNGALNDEGDDKWRDQGYTRPKVLILLPTRGACWSFMKQMIQLLGDAAIVDNEDRFDKEFGPLDLDEENNNDDDEEETDDATAKARRAAVLKQKGAEWNDLFGDDANADDDFKMGISLTPNFVKSVGTKKKKKELSGAGTSGVNIKLFAEFYHSDIIVASPIGLNIAISRNDDGDGDDDEEAEADVDFLSSIDVCLIARSDVLLMQNWDHVNSILNSLNKQPKKISDIDFSRVRNYFLDGHGSNWRQLIVVSQFTDPYILSTFRRYAKNVEGQLKIREKVPSDDASICNVMVHVKKVFQRVACQTVSEAGSSRLRYFSDHILPKLMRLKQNHTLIYIPSYFDFIAVRNLLLKREADFVSVTEYARVSEVSRGRARFLQGRKSIMLYTGRAHFFLRHKIKGARHLIFFGLPEYADFFSAVVNMLNEGLSGTEEDGDDISRMPMSCLALYTKFDAHPLERIVGTSHADKMIRGEKSSYLFSS</sequence>
<feature type="domain" description="UTP25 NTP hydrolase-like" evidence="6">
    <location>
        <begin position="366"/>
        <end position="693"/>
    </location>
</feature>
<comment type="caution">
    <text evidence="7">The sequence shown here is derived from an EMBL/GenBank/DDBJ whole genome shotgun (WGS) entry which is preliminary data.</text>
</comment>
<dbReference type="Pfam" id="PF06862">
    <property type="entry name" value="Utp25_C"/>
    <property type="match status" value="1"/>
</dbReference>
<dbReference type="PANTHER" id="PTHR12933">
    <property type="entry name" value="ORF PROTEIN-RELATED"/>
    <property type="match status" value="1"/>
</dbReference>
<feature type="region of interest" description="Disordered" evidence="4">
    <location>
        <begin position="92"/>
        <end position="149"/>
    </location>
</feature>
<dbReference type="Proteomes" id="UP001530293">
    <property type="component" value="Unassembled WGS sequence"/>
</dbReference>
<feature type="compositionally biased region" description="Basic residues" evidence="4">
    <location>
        <begin position="1"/>
        <end position="23"/>
    </location>
</feature>
<proteinExistence type="inferred from homology"/>
<comment type="subcellular location">
    <subcellularLocation>
        <location evidence="1">Nucleus</location>
        <location evidence="1">Nucleolus</location>
    </subcellularLocation>
</comment>
<evidence type="ECO:0000256" key="3">
    <source>
        <dbReference type="ARBA" id="ARBA00023242"/>
    </source>
</evidence>
<dbReference type="InterPro" id="IPR053940">
    <property type="entry name" value="UTP25_NTPase-like"/>
</dbReference>
<feature type="compositionally biased region" description="Polar residues" evidence="4">
    <location>
        <begin position="411"/>
        <end position="424"/>
    </location>
</feature>
<evidence type="ECO:0000313" key="8">
    <source>
        <dbReference type="Proteomes" id="UP001530293"/>
    </source>
</evidence>
<gene>
    <name evidence="7" type="ORF">ACHAWU_000123</name>
</gene>
<evidence type="ECO:0000256" key="4">
    <source>
        <dbReference type="SAM" id="MobiDB-lite"/>
    </source>
</evidence>
<feature type="region of interest" description="Disordered" evidence="4">
    <location>
        <begin position="161"/>
        <end position="226"/>
    </location>
</feature>
<evidence type="ECO:0008006" key="9">
    <source>
        <dbReference type="Google" id="ProtNLM"/>
    </source>
</evidence>
<accession>A0ABD3MFR7</accession>
<dbReference type="GO" id="GO:0005730">
    <property type="term" value="C:nucleolus"/>
    <property type="evidence" value="ECO:0007669"/>
    <property type="project" value="UniProtKB-SubCell"/>
</dbReference>
<dbReference type="InterPro" id="IPR053939">
    <property type="entry name" value="UTP25_C"/>
</dbReference>
<feature type="region of interest" description="Disordered" evidence="4">
    <location>
        <begin position="408"/>
        <end position="433"/>
    </location>
</feature>
<feature type="compositionally biased region" description="Basic and acidic residues" evidence="4">
    <location>
        <begin position="111"/>
        <end position="120"/>
    </location>
</feature>
<evidence type="ECO:0000313" key="7">
    <source>
        <dbReference type="EMBL" id="KAL3761636.1"/>
    </source>
</evidence>
<dbReference type="EMBL" id="JALLBG020000148">
    <property type="protein sequence ID" value="KAL3761636.1"/>
    <property type="molecule type" value="Genomic_DNA"/>
</dbReference>
<evidence type="ECO:0000259" key="6">
    <source>
        <dbReference type="Pfam" id="PF22916"/>
    </source>
</evidence>
<feature type="domain" description="UTP25 C-terminal" evidence="5">
    <location>
        <begin position="706"/>
        <end position="898"/>
    </location>
</feature>
<name>A0ABD3MFR7_9STRA</name>
<keyword evidence="8" id="KW-1185">Reference proteome</keyword>
<dbReference type="Pfam" id="PF22916">
    <property type="entry name" value="UTP25_NTPase-like"/>
    <property type="match status" value="1"/>
</dbReference>
<comment type="similarity">
    <text evidence="2">Belongs to the UTP25 family.</text>
</comment>
<evidence type="ECO:0000256" key="1">
    <source>
        <dbReference type="ARBA" id="ARBA00004604"/>
    </source>
</evidence>
<dbReference type="AlphaFoldDB" id="A0ABD3MFR7"/>
<evidence type="ECO:0000259" key="5">
    <source>
        <dbReference type="Pfam" id="PF06862"/>
    </source>
</evidence>
<feature type="compositionally biased region" description="Acidic residues" evidence="4">
    <location>
        <begin position="121"/>
        <end position="138"/>
    </location>
</feature>
<dbReference type="InterPro" id="IPR010678">
    <property type="entry name" value="UTP25"/>
</dbReference>
<feature type="compositionally biased region" description="Acidic residues" evidence="4">
    <location>
        <begin position="169"/>
        <end position="190"/>
    </location>
</feature>
<dbReference type="PANTHER" id="PTHR12933:SF0">
    <property type="entry name" value="U3 SMALL NUCLEOLAR RNA-ASSOCIATED PROTEIN 25 HOMOLOG"/>
    <property type="match status" value="1"/>
</dbReference>
<evidence type="ECO:0000256" key="2">
    <source>
        <dbReference type="ARBA" id="ARBA00009223"/>
    </source>
</evidence>
<organism evidence="7 8">
    <name type="scientific">Discostella pseudostelligera</name>
    <dbReference type="NCBI Taxonomy" id="259834"/>
    <lineage>
        <taxon>Eukaryota</taxon>
        <taxon>Sar</taxon>
        <taxon>Stramenopiles</taxon>
        <taxon>Ochrophyta</taxon>
        <taxon>Bacillariophyta</taxon>
        <taxon>Coscinodiscophyceae</taxon>
        <taxon>Thalassiosirophycidae</taxon>
        <taxon>Stephanodiscales</taxon>
        <taxon>Stephanodiscaceae</taxon>
        <taxon>Discostella</taxon>
    </lineage>
</organism>